<dbReference type="Gene3D" id="1.10.10.60">
    <property type="entry name" value="Homeodomain-like"/>
    <property type="match status" value="1"/>
</dbReference>
<evidence type="ECO:0000256" key="1">
    <source>
        <dbReference type="ARBA" id="ARBA00023015"/>
    </source>
</evidence>
<evidence type="ECO:0000313" key="10">
    <source>
        <dbReference type="Proteomes" id="UP000242180"/>
    </source>
</evidence>
<evidence type="ECO:0000313" key="9">
    <source>
        <dbReference type="EMBL" id="ORY92345.1"/>
    </source>
</evidence>
<dbReference type="SMART" id="SM00717">
    <property type="entry name" value="SANT"/>
    <property type="match status" value="1"/>
</dbReference>
<feature type="region of interest" description="Disordered" evidence="4">
    <location>
        <begin position="1"/>
        <end position="23"/>
    </location>
</feature>
<dbReference type="PROSITE" id="PS51293">
    <property type="entry name" value="SANT"/>
    <property type="match status" value="1"/>
</dbReference>
<evidence type="ECO:0000259" key="8">
    <source>
        <dbReference type="PROSITE" id="PS51294"/>
    </source>
</evidence>
<evidence type="ECO:0000256" key="4">
    <source>
        <dbReference type="SAM" id="MobiDB-lite"/>
    </source>
</evidence>
<feature type="compositionally biased region" description="Low complexity" evidence="4">
    <location>
        <begin position="242"/>
        <end position="279"/>
    </location>
</feature>
<feature type="compositionally biased region" description="Acidic residues" evidence="4">
    <location>
        <begin position="60"/>
        <end position="73"/>
    </location>
</feature>
<feature type="domain" description="HTH myb-type" evidence="8">
    <location>
        <begin position="153"/>
        <end position="203"/>
    </location>
</feature>
<feature type="compositionally biased region" description="Basic residues" evidence="4">
    <location>
        <begin position="77"/>
        <end position="87"/>
    </location>
</feature>
<keyword evidence="1" id="KW-0805">Transcription regulation</keyword>
<evidence type="ECO:0000256" key="2">
    <source>
        <dbReference type="ARBA" id="ARBA00023163"/>
    </source>
</evidence>
<name>A0A1X2H3H1_SYNRA</name>
<dbReference type="InterPro" id="IPR006447">
    <property type="entry name" value="Myb_dom_plants"/>
</dbReference>
<dbReference type="PANTHER" id="PTHR10410">
    <property type="entry name" value="EUKARYOTIC TRANSLATION INITIATION FACTOR 3 -RELATED"/>
    <property type="match status" value="1"/>
</dbReference>
<dbReference type="SUPFAM" id="SSF102712">
    <property type="entry name" value="JAB1/MPN domain"/>
    <property type="match status" value="1"/>
</dbReference>
<dbReference type="PROSITE" id="PS50090">
    <property type="entry name" value="MYB_LIKE"/>
    <property type="match status" value="1"/>
</dbReference>
<dbReference type="Pfam" id="PF01398">
    <property type="entry name" value="JAB"/>
    <property type="match status" value="1"/>
</dbReference>
<gene>
    <name evidence="9" type="ORF">BCR43DRAFT_498203</name>
</gene>
<feature type="domain" description="Myb-like" evidence="5">
    <location>
        <begin position="149"/>
        <end position="199"/>
    </location>
</feature>
<feature type="compositionally biased region" description="Polar residues" evidence="4">
    <location>
        <begin position="377"/>
        <end position="398"/>
    </location>
</feature>
<dbReference type="InterPro" id="IPR001005">
    <property type="entry name" value="SANT/Myb"/>
</dbReference>
<evidence type="ECO:0000256" key="3">
    <source>
        <dbReference type="ARBA" id="ARBA00023242"/>
    </source>
</evidence>
<keyword evidence="2" id="KW-0804">Transcription</keyword>
<evidence type="ECO:0008006" key="11">
    <source>
        <dbReference type="Google" id="ProtNLM"/>
    </source>
</evidence>
<dbReference type="GO" id="GO:0003677">
    <property type="term" value="F:DNA binding"/>
    <property type="evidence" value="ECO:0007669"/>
    <property type="project" value="InterPro"/>
</dbReference>
<dbReference type="InParanoid" id="A0A1X2H3H1"/>
<feature type="domain" description="SANT" evidence="7">
    <location>
        <begin position="158"/>
        <end position="203"/>
    </location>
</feature>
<dbReference type="PROSITE" id="PS50249">
    <property type="entry name" value="MPN"/>
    <property type="match status" value="1"/>
</dbReference>
<dbReference type="SUPFAM" id="SSF46689">
    <property type="entry name" value="Homeodomain-like"/>
    <property type="match status" value="1"/>
</dbReference>
<feature type="compositionally biased region" description="Polar residues" evidence="4">
    <location>
        <begin position="1"/>
        <end position="10"/>
    </location>
</feature>
<dbReference type="CDD" id="cd00167">
    <property type="entry name" value="SANT"/>
    <property type="match status" value="1"/>
</dbReference>
<dbReference type="Proteomes" id="UP000242180">
    <property type="component" value="Unassembled WGS sequence"/>
</dbReference>
<dbReference type="NCBIfam" id="TIGR01557">
    <property type="entry name" value="myb_SHAQKYF"/>
    <property type="match status" value="1"/>
</dbReference>
<evidence type="ECO:0000259" key="5">
    <source>
        <dbReference type="PROSITE" id="PS50090"/>
    </source>
</evidence>
<dbReference type="InterPro" id="IPR037518">
    <property type="entry name" value="MPN"/>
</dbReference>
<dbReference type="PROSITE" id="PS51294">
    <property type="entry name" value="HTH_MYB"/>
    <property type="match status" value="1"/>
</dbReference>
<dbReference type="SMART" id="SM00232">
    <property type="entry name" value="JAB_MPN"/>
    <property type="match status" value="1"/>
</dbReference>
<feature type="domain" description="MPN" evidence="6">
    <location>
        <begin position="429"/>
        <end position="571"/>
    </location>
</feature>
<evidence type="ECO:0000259" key="6">
    <source>
        <dbReference type="PROSITE" id="PS50249"/>
    </source>
</evidence>
<dbReference type="EMBL" id="MCGN01000010">
    <property type="protein sequence ID" value="ORY92345.1"/>
    <property type="molecule type" value="Genomic_DNA"/>
</dbReference>
<evidence type="ECO:0000259" key="7">
    <source>
        <dbReference type="PROSITE" id="PS51293"/>
    </source>
</evidence>
<feature type="region of interest" description="Disordered" evidence="4">
    <location>
        <begin position="210"/>
        <end position="398"/>
    </location>
</feature>
<organism evidence="9 10">
    <name type="scientific">Syncephalastrum racemosum</name>
    <name type="common">Filamentous fungus</name>
    <dbReference type="NCBI Taxonomy" id="13706"/>
    <lineage>
        <taxon>Eukaryota</taxon>
        <taxon>Fungi</taxon>
        <taxon>Fungi incertae sedis</taxon>
        <taxon>Mucoromycota</taxon>
        <taxon>Mucoromycotina</taxon>
        <taxon>Mucoromycetes</taxon>
        <taxon>Mucorales</taxon>
        <taxon>Syncephalastraceae</taxon>
        <taxon>Syncephalastrum</taxon>
    </lineage>
</organism>
<protein>
    <recommendedName>
        <fullName evidence="11">Myb-like, SWIRM and MPN domain-containing protein 1</fullName>
    </recommendedName>
</protein>
<feature type="region of interest" description="Disordered" evidence="4">
    <location>
        <begin position="42"/>
        <end position="165"/>
    </location>
</feature>
<keyword evidence="10" id="KW-1185">Reference proteome</keyword>
<dbReference type="OrthoDB" id="118550at2759"/>
<dbReference type="OMA" id="FTSHAQK"/>
<feature type="compositionally biased region" description="Polar residues" evidence="4">
    <location>
        <begin position="310"/>
        <end position="342"/>
    </location>
</feature>
<dbReference type="AlphaFoldDB" id="A0A1X2H3H1"/>
<dbReference type="InterPro" id="IPR017884">
    <property type="entry name" value="SANT_dom"/>
</dbReference>
<dbReference type="STRING" id="13706.A0A1X2H3H1"/>
<dbReference type="GO" id="GO:0008237">
    <property type="term" value="F:metallopeptidase activity"/>
    <property type="evidence" value="ECO:0007669"/>
    <property type="project" value="InterPro"/>
</dbReference>
<reference evidence="9 10" key="1">
    <citation type="submission" date="2016-07" db="EMBL/GenBank/DDBJ databases">
        <title>Pervasive Adenine N6-methylation of Active Genes in Fungi.</title>
        <authorList>
            <consortium name="DOE Joint Genome Institute"/>
            <person name="Mondo S.J."/>
            <person name="Dannebaum R.O."/>
            <person name="Kuo R.C."/>
            <person name="Labutti K."/>
            <person name="Haridas S."/>
            <person name="Kuo A."/>
            <person name="Salamov A."/>
            <person name="Ahrendt S.R."/>
            <person name="Lipzen A."/>
            <person name="Sullivan W."/>
            <person name="Andreopoulos W.B."/>
            <person name="Clum A."/>
            <person name="Lindquist E."/>
            <person name="Daum C."/>
            <person name="Ramamoorthy G.K."/>
            <person name="Gryganskyi A."/>
            <person name="Culley D."/>
            <person name="Magnuson J.K."/>
            <person name="James T.Y."/>
            <person name="O'Malley M.A."/>
            <person name="Stajich J.E."/>
            <person name="Spatafora J.W."/>
            <person name="Visel A."/>
            <person name="Grigoriev I.V."/>
        </authorList>
    </citation>
    <scope>NUCLEOTIDE SEQUENCE [LARGE SCALE GENOMIC DNA]</scope>
    <source>
        <strain evidence="9 10">NRRL 2496</strain>
    </source>
</reference>
<sequence length="673" mass="74760">MPAKSNSQGPTPEPITKAQEEEMSSALIAKLLAEDSMATGNDDYYAEYSNSHAYSGSKSEEDDSYEENSDDDNFAPRQKKRRGRPTKAKAAPDSSEKKKRGRKRKTTEAVDDNQEQTEGTEADATSGSHPSEDKEAKPAPTKKPRKPLPEGYNTGPYTDEEERRFLEALEQFGRDWVKVTAHIGTRDPNSIRSHAQKHFIKMFRDQIPLPEKVRESGEGYTLSGKPLDPNSAAAKPYLGKMAATPSSTKAGAASTTATATTTTTTTTPSTSNTSATGTTDQDVPALKVSDNQQDESKKFGETDQQENKSDPSSNPSTSANATPSPDTPAPNAQSRQSPGKQSTPKKEKKPKRERSPRDSASKIPNLPAQEYGEDGRTSYSKSRLRQSRQMSSVSYQTLSKNDDPFTLVKCEQFDGPPGSNRENSQPFDLQVHTNAVLAIDFHAHLMTTEIIGFLAGEWDSEKKKLCIREAFPCRSIETGQNDVNVEMDPTSALETRQLIEDKQMKVVGWYHSHPTFVPDPSIIDCENQRNYQHLCSEKHAEGNDVTEPFVGAIIAPYDPQLPASASALNWFYIGRSRSKGDILVPNRFVYDVVDDSSFSQEEADRLFGLLDVYKHSQEKVSFGDMWRQDASESKLQKLIKSLAGRMPWLQKEQASNEEIDPFLTRVHAELKDW</sequence>
<dbReference type="Gene3D" id="3.40.140.10">
    <property type="entry name" value="Cytidine Deaminase, domain 2"/>
    <property type="match status" value="1"/>
</dbReference>
<dbReference type="InterPro" id="IPR009057">
    <property type="entry name" value="Homeodomain-like_sf"/>
</dbReference>
<dbReference type="InterPro" id="IPR000555">
    <property type="entry name" value="JAMM/MPN+_dom"/>
</dbReference>
<feature type="compositionally biased region" description="Basic and acidic residues" evidence="4">
    <location>
        <begin position="294"/>
        <end position="309"/>
    </location>
</feature>
<accession>A0A1X2H3H1</accession>
<proteinExistence type="predicted"/>
<dbReference type="InterPro" id="IPR050242">
    <property type="entry name" value="JAMM_MPN+_peptidase_M67A"/>
</dbReference>
<keyword evidence="3" id="KW-0539">Nucleus</keyword>
<dbReference type="InterPro" id="IPR017930">
    <property type="entry name" value="Myb_dom"/>
</dbReference>
<feature type="compositionally biased region" description="Acidic residues" evidence="4">
    <location>
        <begin position="109"/>
        <end position="121"/>
    </location>
</feature>
<comment type="caution">
    <text evidence="9">The sequence shown here is derived from an EMBL/GenBank/DDBJ whole genome shotgun (WGS) entry which is preliminary data.</text>
</comment>
<dbReference type="Pfam" id="PF00249">
    <property type="entry name" value="Myb_DNA-binding"/>
    <property type="match status" value="1"/>
</dbReference>